<protein>
    <recommendedName>
        <fullName evidence="4">Probable endolytic peptidoglycan transglycosylase RlpA</fullName>
        <ecNumber evidence="4">4.2.2.-</ecNumber>
    </recommendedName>
</protein>
<dbReference type="Pfam" id="PF03330">
    <property type="entry name" value="DPBB_1"/>
    <property type="match status" value="1"/>
</dbReference>
<dbReference type="CDD" id="cd22268">
    <property type="entry name" value="DPBB_RlpA-like"/>
    <property type="match status" value="1"/>
</dbReference>
<dbReference type="RefSeq" id="WP_114839331.1">
    <property type="nucleotide sequence ID" value="NZ_CP031217.1"/>
</dbReference>
<comment type="subcellular location">
    <subcellularLocation>
        <location evidence="4">Cell membrane</location>
        <topology evidence="4">Lipid-anchor</topology>
    </subcellularLocation>
</comment>
<comment type="similarity">
    <text evidence="4 5">Belongs to the RlpA family.</text>
</comment>
<keyword evidence="1" id="KW-0732">Signal</keyword>
<feature type="domain" description="SPOR" evidence="6">
    <location>
        <begin position="195"/>
        <end position="269"/>
    </location>
</feature>
<dbReference type="InterPro" id="IPR012997">
    <property type="entry name" value="RplA"/>
</dbReference>
<evidence type="ECO:0000256" key="1">
    <source>
        <dbReference type="ARBA" id="ARBA00022729"/>
    </source>
</evidence>
<dbReference type="PANTHER" id="PTHR34183:SF1">
    <property type="entry name" value="ENDOLYTIC PEPTIDOGLYCAN TRANSGLYCOSYLASE RLPA"/>
    <property type="match status" value="1"/>
</dbReference>
<dbReference type="KEGG" id="hbv:ABIV_1511"/>
<reference evidence="7 9" key="2">
    <citation type="submission" date="2018-07" db="EMBL/GenBank/DDBJ databases">
        <title>Complete genome of the Arcobacter bivalviorum type strain LMG 26154.</title>
        <authorList>
            <person name="Miller W.G."/>
            <person name="Yee E."/>
            <person name="Bono J.L."/>
        </authorList>
    </citation>
    <scope>NUCLEOTIDE SEQUENCE [LARGE SCALE GENOMIC DNA]</scope>
    <source>
        <strain evidence="7 9">LMG 26154</strain>
    </source>
</reference>
<keyword evidence="10" id="KW-1185">Reference proteome</keyword>
<dbReference type="EMBL" id="PDKM01000002">
    <property type="protein sequence ID" value="RXK10572.1"/>
    <property type="molecule type" value="Genomic_DNA"/>
</dbReference>
<dbReference type="Gene3D" id="3.30.70.1070">
    <property type="entry name" value="Sporulation related repeat"/>
    <property type="match status" value="1"/>
</dbReference>
<name>A0AAX2A8J8_9BACT</name>
<evidence type="ECO:0000256" key="5">
    <source>
        <dbReference type="RuleBase" id="RU003495"/>
    </source>
</evidence>
<dbReference type="SUPFAM" id="SSF110997">
    <property type="entry name" value="Sporulation related repeat"/>
    <property type="match status" value="1"/>
</dbReference>
<dbReference type="Pfam" id="PF05036">
    <property type="entry name" value="SPOR"/>
    <property type="match status" value="1"/>
</dbReference>
<dbReference type="GO" id="GO:0000270">
    <property type="term" value="P:peptidoglycan metabolic process"/>
    <property type="evidence" value="ECO:0007669"/>
    <property type="project" value="UniProtKB-UniRule"/>
</dbReference>
<dbReference type="GO" id="GO:0071555">
    <property type="term" value="P:cell wall organization"/>
    <property type="evidence" value="ECO:0007669"/>
    <property type="project" value="UniProtKB-KW"/>
</dbReference>
<dbReference type="PROSITE" id="PS51724">
    <property type="entry name" value="SPOR"/>
    <property type="match status" value="1"/>
</dbReference>
<dbReference type="GO" id="GO:0042834">
    <property type="term" value="F:peptidoglycan binding"/>
    <property type="evidence" value="ECO:0007669"/>
    <property type="project" value="InterPro"/>
</dbReference>
<evidence type="ECO:0000313" key="9">
    <source>
        <dbReference type="Proteomes" id="UP000253850"/>
    </source>
</evidence>
<dbReference type="GO" id="GO:0005886">
    <property type="term" value="C:plasma membrane"/>
    <property type="evidence" value="ECO:0007669"/>
    <property type="project" value="UniProtKB-SubCell"/>
</dbReference>
<dbReference type="Proteomes" id="UP000253850">
    <property type="component" value="Chromosome"/>
</dbReference>
<evidence type="ECO:0000256" key="3">
    <source>
        <dbReference type="ARBA" id="ARBA00023316"/>
    </source>
</evidence>
<dbReference type="EC" id="4.2.2.-" evidence="4"/>
<accession>A0AAX2A8J8</accession>
<dbReference type="InterPro" id="IPR036908">
    <property type="entry name" value="RlpA-like_sf"/>
</dbReference>
<dbReference type="NCBIfam" id="TIGR00413">
    <property type="entry name" value="rlpA"/>
    <property type="match status" value="1"/>
</dbReference>
<evidence type="ECO:0000313" key="10">
    <source>
        <dbReference type="Proteomes" id="UP000289193"/>
    </source>
</evidence>
<dbReference type="AlphaFoldDB" id="A0AAX2A8J8"/>
<evidence type="ECO:0000259" key="6">
    <source>
        <dbReference type="PROSITE" id="PS51724"/>
    </source>
</evidence>
<dbReference type="InterPro" id="IPR036680">
    <property type="entry name" value="SPOR-like_sf"/>
</dbReference>
<dbReference type="Proteomes" id="UP000289193">
    <property type="component" value="Unassembled WGS sequence"/>
</dbReference>
<dbReference type="GO" id="GO:0008932">
    <property type="term" value="F:lytic endotransglycosylase activity"/>
    <property type="evidence" value="ECO:0007669"/>
    <property type="project" value="UniProtKB-UniRule"/>
</dbReference>
<keyword evidence="4" id="KW-0564">Palmitate</keyword>
<proteinExistence type="inferred from homology"/>
<evidence type="ECO:0000313" key="8">
    <source>
        <dbReference type="EMBL" id="RXK10572.1"/>
    </source>
</evidence>
<keyword evidence="4" id="KW-0472">Membrane</keyword>
<dbReference type="HAMAP" id="MF_02071">
    <property type="entry name" value="RlpA"/>
    <property type="match status" value="1"/>
</dbReference>
<evidence type="ECO:0000313" key="7">
    <source>
        <dbReference type="EMBL" id="AXH12505.1"/>
    </source>
</evidence>
<comment type="function">
    <text evidence="4">Lytic transglycosylase with a strong preference for naked glycan strands that lack stem peptides.</text>
</comment>
<gene>
    <name evidence="4 7" type="primary">rlpA</name>
    <name evidence="7" type="ORF">ABIV_1511</name>
    <name evidence="8" type="ORF">CRV05_04640</name>
</gene>
<dbReference type="SUPFAM" id="SSF50685">
    <property type="entry name" value="Barwin-like endoglucanases"/>
    <property type="match status" value="1"/>
</dbReference>
<evidence type="ECO:0000256" key="2">
    <source>
        <dbReference type="ARBA" id="ARBA00023239"/>
    </source>
</evidence>
<reference evidence="8 10" key="1">
    <citation type="submission" date="2017-10" db="EMBL/GenBank/DDBJ databases">
        <title>Genomics of the genus Arcobacter.</title>
        <authorList>
            <person name="Perez-Cataluna A."/>
            <person name="Figueras M.J."/>
        </authorList>
    </citation>
    <scope>NUCLEOTIDE SEQUENCE [LARGE SCALE GENOMIC DNA]</scope>
    <source>
        <strain evidence="8 10">CECT 7835</strain>
    </source>
</reference>
<dbReference type="PANTHER" id="PTHR34183">
    <property type="entry name" value="ENDOLYTIC PEPTIDOGLYCAN TRANSGLYCOSYLASE RLPA"/>
    <property type="match status" value="1"/>
</dbReference>
<dbReference type="PROSITE" id="PS51257">
    <property type="entry name" value="PROKAR_LIPOPROTEIN"/>
    <property type="match status" value="1"/>
</dbReference>
<dbReference type="EMBL" id="CP031217">
    <property type="protein sequence ID" value="AXH12505.1"/>
    <property type="molecule type" value="Genomic_DNA"/>
</dbReference>
<keyword evidence="2 4" id="KW-0456">Lyase</keyword>
<dbReference type="InterPro" id="IPR007730">
    <property type="entry name" value="SPOR-like_dom"/>
</dbReference>
<keyword evidence="4" id="KW-1003">Cell membrane</keyword>
<evidence type="ECO:0000256" key="4">
    <source>
        <dbReference type="HAMAP-Rule" id="MF_02071"/>
    </source>
</evidence>
<dbReference type="InterPro" id="IPR009009">
    <property type="entry name" value="RlpA-like_DPBB"/>
</dbReference>
<sequence>MLLGKSIKTTIFSTVCATIIFTGCSTKSTSGSYIPYYGGSEKKNKTFKPLGDQAIKNSKAMHRATMRPYKVHGKWYYPTLAKVGDVQTGIASWYGPNFHAKLTSNGEMYDMYAMTAAHKTLPMNSMVKVDNLENGKSVVVRINDRGPFITGRIIDLSNKAAHAINMVGKGTANVRVTVLGFNAKIAQTEEEKQETATVGRYYVQVGAFSRLEGAKITKRKFELILEDGYNVIIKSTDLHRVWISGFRSEQEAQDFKEANGLKGALIIAK</sequence>
<organism evidence="8 10">
    <name type="scientific">Halarcobacter bivalviorum</name>
    <dbReference type="NCBI Taxonomy" id="663364"/>
    <lineage>
        <taxon>Bacteria</taxon>
        <taxon>Pseudomonadati</taxon>
        <taxon>Campylobacterota</taxon>
        <taxon>Epsilonproteobacteria</taxon>
        <taxon>Campylobacterales</taxon>
        <taxon>Arcobacteraceae</taxon>
        <taxon>Halarcobacter</taxon>
    </lineage>
</organism>
<keyword evidence="3 4" id="KW-0961">Cell wall biogenesis/degradation</keyword>
<dbReference type="Gene3D" id="2.40.40.10">
    <property type="entry name" value="RlpA-like domain"/>
    <property type="match status" value="1"/>
</dbReference>
<keyword evidence="4 8" id="KW-0449">Lipoprotein</keyword>
<dbReference type="InterPro" id="IPR034718">
    <property type="entry name" value="RlpA"/>
</dbReference>